<evidence type="ECO:0000313" key="3">
    <source>
        <dbReference type="Proteomes" id="UP000765509"/>
    </source>
</evidence>
<comment type="caution">
    <text evidence="2">The sequence shown here is derived from an EMBL/GenBank/DDBJ whole genome shotgun (WGS) entry which is preliminary data.</text>
</comment>
<gene>
    <name evidence="2" type="ORF">O181_034150</name>
</gene>
<evidence type="ECO:0000313" key="2">
    <source>
        <dbReference type="EMBL" id="MBW0494435.1"/>
    </source>
</evidence>
<organism evidence="2 3">
    <name type="scientific">Austropuccinia psidii MF-1</name>
    <dbReference type="NCBI Taxonomy" id="1389203"/>
    <lineage>
        <taxon>Eukaryota</taxon>
        <taxon>Fungi</taxon>
        <taxon>Dikarya</taxon>
        <taxon>Basidiomycota</taxon>
        <taxon>Pucciniomycotina</taxon>
        <taxon>Pucciniomycetes</taxon>
        <taxon>Pucciniales</taxon>
        <taxon>Sphaerophragmiaceae</taxon>
        <taxon>Austropuccinia</taxon>
    </lineage>
</organism>
<dbReference type="Proteomes" id="UP000765509">
    <property type="component" value="Unassembled WGS sequence"/>
</dbReference>
<dbReference type="AlphaFoldDB" id="A0A9Q3D4C0"/>
<protein>
    <submittedName>
        <fullName evidence="2">Uncharacterized protein</fullName>
    </submittedName>
</protein>
<evidence type="ECO:0000256" key="1">
    <source>
        <dbReference type="SAM" id="MobiDB-lite"/>
    </source>
</evidence>
<keyword evidence="3" id="KW-1185">Reference proteome</keyword>
<dbReference type="EMBL" id="AVOT02012576">
    <property type="protein sequence ID" value="MBW0494435.1"/>
    <property type="molecule type" value="Genomic_DNA"/>
</dbReference>
<proteinExistence type="predicted"/>
<name>A0A9Q3D4C0_9BASI</name>
<feature type="region of interest" description="Disordered" evidence="1">
    <location>
        <begin position="79"/>
        <end position="101"/>
    </location>
</feature>
<sequence length="290" mass="32179">MCAAFVPQEANEVAPVDRPTSTAHDDVVHWLGSDAMADETGQPNEHILSDEACQPNEHTLADETSQPNEHTLRVEQLAEATSGDTDPAQGDYRASPAERCVHRRRRPPLNYAPDLFPFDYEAGRHSSMRFSVSRPNCLPRDEAKARLSQIFTMYGIESKPPEYLYSFTQAMLVAHALNGRGKAMFDVNGDSYSYGAIAQSLGQDFWSFFKSYADETAKALTMVLKSYNPDDHASVEMCGQIHYIAKSKNLVQYPHLIHDTADGCVLLPLNEVAAVLRSKNQVRKGGSNVK</sequence>
<feature type="region of interest" description="Disordered" evidence="1">
    <location>
        <begin position="1"/>
        <end position="21"/>
    </location>
</feature>
<accession>A0A9Q3D4C0</accession>
<reference evidence="2" key="1">
    <citation type="submission" date="2021-03" db="EMBL/GenBank/DDBJ databases">
        <title>Draft genome sequence of rust myrtle Austropuccinia psidii MF-1, a brazilian biotype.</title>
        <authorList>
            <person name="Quecine M.C."/>
            <person name="Pachon D.M.R."/>
            <person name="Bonatelli M.L."/>
            <person name="Correr F.H."/>
            <person name="Franceschini L.M."/>
            <person name="Leite T.F."/>
            <person name="Margarido G.R.A."/>
            <person name="Almeida C.A."/>
            <person name="Ferrarezi J.A."/>
            <person name="Labate C.A."/>
        </authorList>
    </citation>
    <scope>NUCLEOTIDE SEQUENCE</scope>
    <source>
        <strain evidence="2">MF-1</strain>
    </source>
</reference>